<dbReference type="EMBL" id="JBHTJZ010000070">
    <property type="protein sequence ID" value="MFD0962051.1"/>
    <property type="molecule type" value="Genomic_DNA"/>
</dbReference>
<accession>A0ABW3HX24</accession>
<dbReference type="CDD" id="cd07067">
    <property type="entry name" value="HP_PGM_like"/>
    <property type="match status" value="1"/>
</dbReference>
<reference evidence="2" key="1">
    <citation type="journal article" date="2019" name="Int. J. Syst. Evol. Microbiol.">
        <title>The Global Catalogue of Microorganisms (GCM) 10K type strain sequencing project: providing services to taxonomists for standard genome sequencing and annotation.</title>
        <authorList>
            <consortium name="The Broad Institute Genomics Platform"/>
            <consortium name="The Broad Institute Genome Sequencing Center for Infectious Disease"/>
            <person name="Wu L."/>
            <person name="Ma J."/>
        </authorList>
    </citation>
    <scope>NUCLEOTIDE SEQUENCE [LARGE SCALE GENOMIC DNA]</scope>
    <source>
        <strain evidence="2">CCUG 59129</strain>
    </source>
</reference>
<dbReference type="EC" id="3.1.3.-" evidence="1"/>
<keyword evidence="1" id="KW-0378">Hydrolase</keyword>
<proteinExistence type="predicted"/>
<name>A0ABW3HX24_9BACL</name>
<dbReference type="Proteomes" id="UP001596989">
    <property type="component" value="Unassembled WGS sequence"/>
</dbReference>
<dbReference type="Gene3D" id="3.40.50.1240">
    <property type="entry name" value="Phosphoglycerate mutase-like"/>
    <property type="match status" value="1"/>
</dbReference>
<gene>
    <name evidence="1" type="ORF">ACFQ2I_22170</name>
</gene>
<organism evidence="1 2">
    <name type="scientific">Paenibacillus chungangensis</name>
    <dbReference type="NCBI Taxonomy" id="696535"/>
    <lineage>
        <taxon>Bacteria</taxon>
        <taxon>Bacillati</taxon>
        <taxon>Bacillota</taxon>
        <taxon>Bacilli</taxon>
        <taxon>Bacillales</taxon>
        <taxon>Paenibacillaceae</taxon>
        <taxon>Paenibacillus</taxon>
    </lineage>
</organism>
<sequence length="243" mass="27681">MAWKLYIVRHCQPASSVAGYKGGDDAPLSEHGLLQAEYVAARMKQWGIQRMYSSSLLRVLQTAEAIQRHTGTDWHIWPALSEVPGRGNWPKLREKGIVAHDYRSNVELHNSLEHQYPEHIVSHPKVKFSQPFEPSRQWSCSVSETREQSYHRAEIVLEELRKRYWGTNSAIAVVCHGAFGSILLTLLNESSPCDYNRFNQAHGAISRVDFDNDWANGQYGPAIRFTNDRSHFPDEVVTEGVLP</sequence>
<dbReference type="Pfam" id="PF00300">
    <property type="entry name" value="His_Phos_1"/>
    <property type="match status" value="1"/>
</dbReference>
<dbReference type="SUPFAM" id="SSF53254">
    <property type="entry name" value="Phosphoglycerate mutase-like"/>
    <property type="match status" value="1"/>
</dbReference>
<dbReference type="InterPro" id="IPR050275">
    <property type="entry name" value="PGM_Phosphatase"/>
</dbReference>
<dbReference type="RefSeq" id="WP_377568187.1">
    <property type="nucleotide sequence ID" value="NZ_JBHTJZ010000070.1"/>
</dbReference>
<keyword evidence="2" id="KW-1185">Reference proteome</keyword>
<comment type="caution">
    <text evidence="1">The sequence shown here is derived from an EMBL/GenBank/DDBJ whole genome shotgun (WGS) entry which is preliminary data.</text>
</comment>
<dbReference type="InterPro" id="IPR029033">
    <property type="entry name" value="His_PPase_superfam"/>
</dbReference>
<dbReference type="GO" id="GO:0016787">
    <property type="term" value="F:hydrolase activity"/>
    <property type="evidence" value="ECO:0007669"/>
    <property type="project" value="UniProtKB-KW"/>
</dbReference>
<evidence type="ECO:0000313" key="2">
    <source>
        <dbReference type="Proteomes" id="UP001596989"/>
    </source>
</evidence>
<evidence type="ECO:0000313" key="1">
    <source>
        <dbReference type="EMBL" id="MFD0962051.1"/>
    </source>
</evidence>
<dbReference type="InterPro" id="IPR013078">
    <property type="entry name" value="His_Pase_superF_clade-1"/>
</dbReference>
<dbReference type="SMART" id="SM00855">
    <property type="entry name" value="PGAM"/>
    <property type="match status" value="1"/>
</dbReference>
<dbReference type="PANTHER" id="PTHR48100">
    <property type="entry name" value="BROAD-SPECIFICITY PHOSPHATASE YOR283W-RELATED"/>
    <property type="match status" value="1"/>
</dbReference>
<protein>
    <submittedName>
        <fullName evidence="1">Histidine phosphatase family protein</fullName>
        <ecNumber evidence="1">3.1.3.-</ecNumber>
    </submittedName>
</protein>